<evidence type="ECO:0000256" key="1">
    <source>
        <dbReference type="SAM" id="Phobius"/>
    </source>
</evidence>
<dbReference type="InterPro" id="IPR010279">
    <property type="entry name" value="YqjD/ElaB"/>
</dbReference>
<feature type="domain" description="DUF883" evidence="2">
    <location>
        <begin position="71"/>
        <end position="100"/>
    </location>
</feature>
<organism evidence="3 4">
    <name type="scientific">Marilutibacter alkalisoli</name>
    <dbReference type="NCBI Taxonomy" id="2591633"/>
    <lineage>
        <taxon>Bacteria</taxon>
        <taxon>Pseudomonadati</taxon>
        <taxon>Pseudomonadota</taxon>
        <taxon>Gammaproteobacteria</taxon>
        <taxon>Lysobacterales</taxon>
        <taxon>Lysobacteraceae</taxon>
        <taxon>Marilutibacter</taxon>
    </lineage>
</organism>
<dbReference type="OrthoDB" id="5298386at2"/>
<dbReference type="GO" id="GO:0043022">
    <property type="term" value="F:ribosome binding"/>
    <property type="evidence" value="ECO:0007669"/>
    <property type="project" value="InterPro"/>
</dbReference>
<dbReference type="InterPro" id="IPR043605">
    <property type="entry name" value="DUF883_C"/>
</dbReference>
<evidence type="ECO:0000313" key="4">
    <source>
        <dbReference type="Proteomes" id="UP000317199"/>
    </source>
</evidence>
<sequence>MHQLNTNRMRRDLRKIVDDVERTVQNMAGAGGEQFDELKLSTGRRLRKVSSQLAELEHGAIDRARAAGKHTRDYVHNHPWVVVGSLAALVIALGVLTRRRR</sequence>
<dbReference type="PANTHER" id="PTHR35893:SF3">
    <property type="entry name" value="INNER MEMBRANE PROTEIN"/>
    <property type="match status" value="1"/>
</dbReference>
<dbReference type="PANTHER" id="PTHR35893">
    <property type="entry name" value="INNER MEMBRANE PROTEIN-RELATED"/>
    <property type="match status" value="1"/>
</dbReference>
<protein>
    <submittedName>
        <fullName evidence="3">DUF883 domain-containing protein</fullName>
    </submittedName>
</protein>
<dbReference type="KEGG" id="lyj:FKV23_07965"/>
<keyword evidence="1" id="KW-0812">Transmembrane</keyword>
<name>A0A514BRP3_9GAMM</name>
<evidence type="ECO:0000259" key="2">
    <source>
        <dbReference type="Pfam" id="PF19029"/>
    </source>
</evidence>
<evidence type="ECO:0000313" key="3">
    <source>
        <dbReference type="EMBL" id="QDH70040.1"/>
    </source>
</evidence>
<keyword evidence="1" id="KW-0472">Membrane</keyword>
<dbReference type="AlphaFoldDB" id="A0A514BRP3"/>
<dbReference type="EMBL" id="CP041242">
    <property type="protein sequence ID" value="QDH70040.1"/>
    <property type="molecule type" value="Genomic_DNA"/>
</dbReference>
<keyword evidence="1" id="KW-1133">Transmembrane helix</keyword>
<dbReference type="Pfam" id="PF19029">
    <property type="entry name" value="DUF883_C"/>
    <property type="match status" value="1"/>
</dbReference>
<accession>A0A514BRP3</accession>
<gene>
    <name evidence="3" type="ORF">FKV23_07965</name>
</gene>
<reference evidence="3 4" key="1">
    <citation type="submission" date="2019-06" db="EMBL/GenBank/DDBJ databases">
        <title>Lysobacter alkalisoli sp. nov. isolated from saline-alkali soil.</title>
        <authorList>
            <person name="Sun J.-Q."/>
            <person name="Xu L."/>
        </authorList>
    </citation>
    <scope>NUCLEOTIDE SEQUENCE [LARGE SCALE GENOMIC DNA]</scope>
    <source>
        <strain evidence="3 4">SJ-36</strain>
    </source>
</reference>
<dbReference type="Proteomes" id="UP000317199">
    <property type="component" value="Chromosome"/>
</dbReference>
<keyword evidence="4" id="KW-1185">Reference proteome</keyword>
<feature type="transmembrane region" description="Helical" evidence="1">
    <location>
        <begin position="78"/>
        <end position="96"/>
    </location>
</feature>
<dbReference type="RefSeq" id="WP_141623377.1">
    <property type="nucleotide sequence ID" value="NZ_CP041242.1"/>
</dbReference>
<proteinExistence type="predicted"/>